<dbReference type="GO" id="GO:0035145">
    <property type="term" value="C:exon-exon junction complex"/>
    <property type="evidence" value="ECO:0007669"/>
    <property type="project" value="TreeGrafter"/>
</dbReference>
<accession>A0A1D3U7Y5</accession>
<dbReference type="VEuPathDB" id="PlasmoDB:PocGH01_07033200"/>
<feature type="compositionally biased region" description="Basic and acidic residues" evidence="1">
    <location>
        <begin position="1284"/>
        <end position="1307"/>
    </location>
</feature>
<evidence type="ECO:0000313" key="2">
    <source>
        <dbReference type="EMBL" id="SCQ16245.1"/>
    </source>
</evidence>
<sequence>MVSEEGGARSCAQVGGGAREIDLLREKTFAEISYIKITEDVKEGNRKNMSIMQIHKFINRLKNTNVTDLEKSHLKSLEDDIKTLNISKYLSEILNYIFNLTYYVNKYTDIFLLINIIKYISMNYDNAIELIELIVFSKFFKLDEEDSNHFFIVFHDLYNHIEEETNDVRKEGIYETNHEEMKEEKKEITNNMKNEGIDESKKTLEKEEKTMSSGGDDNHVEDAVLKKLKKIKSHVLQKMTCYRYEENREGDSFFFGYNLFQGSNREVKCAKKDAIDKRAYMKEMLNDNNLMKKIEKKNNVRKILLCLYFELILFRICNNRDLLVYMFINITFFCMLKIDFNVMSGCEKKEASIASTTDVLCAIKKCLILNTVKAYDFFFTNTTTVFAGESGSGKEGHINVGAGDCEGEVVGRDINADVRGDVNRGVSGNEESSTVSIWEEALGSTRNDILTLFRAFYGSSMYNLLVYLYAEHVVNEYSSSSKKGSLKGGYEFFKVYDTSKKFSTMFSLVKYSLDQVQIRGIDLLGLKEESFNHIKAFDIVRSEKGKKEGREGKEEKGKSELSGKEVGSDDASIFFWVNDEERAFYTIFPDFANINISLNDDDCDEEELNVITSVGAEGRAERKSLGDSAQGGIVPECVSSIEVKSSVGGVCKSTVATNSSAVTATVATTTTAREKKKEFSSYLEKIMSMNKEKDIEDYVMVFLLNYNTKRKRKMIASTITQMNRIILGCIPFYCRYIAIINKYAKDICVSTIEELKKMLERCIREKFSCQNRKTKCIKYLCELSKFNLLDLSYVLDVMNLLIENYTSDHAELAFYILENCSMLLINNCKTHIRFLNILHKLKKMKNSKTLSPSLELVFEECCIKIGKMVSKEDSTKKKKKKSKWSEIEQKQKYFLKKLLFEDIENTKGDVLCRFIRKYDWNNKFITYCLKKYVFKYLTYMSIYQIRNLASLLFYLAMYKPHFVTQVIDELYERIVKIIEENDFQKFTALIQYSHLFAELYVHKILNSSNVFDLLYFLISLSDVDMCNFHHVSSLYVLFRQNERFIRDMRKARDAVVKVTRVTKAAVETASVGAATMSREEEDLLNGGNVPLGDEPEEDSIHGGHFFRFDNYEDEFYKLLFINKENPIFFNILKEAENRSFINIKMICIIIERCSKYFSNVPLLKYKLNRYFLFFIRFLMILKPLPIYIRDITDIVIRQNAQEIVSFKTIKEVDKCLFKILNCEYKIYLSRISRGGKSSGENNDDTFSDGDLTIALECSHNDKMEERRDDKNKSSSLRHVRFKGKRDEDNRDGERDRHRSDYPLREEENISGNTTERALNEEIDAIINEAIRENRLATCREVNPIDFKSATLYKKLLNSSSKSKTFLRIGIPTRAIKGESKLTKKL</sequence>
<dbReference type="OrthoDB" id="27832at2759"/>
<name>A0A1D3U7Y5_PLAOA</name>
<dbReference type="Proteomes" id="UP000242942">
    <property type="component" value="Chromosome 7"/>
</dbReference>
<dbReference type="EMBL" id="LT594588">
    <property type="protein sequence ID" value="SCQ16245.1"/>
    <property type="molecule type" value="Genomic_DNA"/>
</dbReference>
<gene>
    <name evidence="2" type="primary">PocGH01_07033200</name>
    <name evidence="2" type="ORF">POCGH01_07033200</name>
</gene>
<dbReference type="SUPFAM" id="SSF48371">
    <property type="entry name" value="ARM repeat"/>
    <property type="match status" value="2"/>
</dbReference>
<dbReference type="GO" id="GO:0005737">
    <property type="term" value="C:cytoplasm"/>
    <property type="evidence" value="ECO:0007669"/>
    <property type="project" value="TreeGrafter"/>
</dbReference>
<feature type="region of interest" description="Disordered" evidence="1">
    <location>
        <begin position="1262"/>
        <end position="1312"/>
    </location>
</feature>
<dbReference type="PANTHER" id="PTHR12839:SF7">
    <property type="entry name" value="REGULATOR OF NONSENSE TRANSCRIPTS 2"/>
    <property type="match status" value="1"/>
</dbReference>
<dbReference type="InterPro" id="IPR016024">
    <property type="entry name" value="ARM-type_fold"/>
</dbReference>
<keyword evidence="3" id="KW-1185">Reference proteome</keyword>
<proteinExistence type="predicted"/>
<dbReference type="Gene3D" id="1.25.40.180">
    <property type="match status" value="3"/>
</dbReference>
<organism evidence="2 3">
    <name type="scientific">Plasmodium ovale</name>
    <name type="common">malaria parasite P. ovale</name>
    <dbReference type="NCBI Taxonomy" id="36330"/>
    <lineage>
        <taxon>Eukaryota</taxon>
        <taxon>Sar</taxon>
        <taxon>Alveolata</taxon>
        <taxon>Apicomplexa</taxon>
        <taxon>Aconoidasida</taxon>
        <taxon>Haemosporida</taxon>
        <taxon>Plasmodiidae</taxon>
        <taxon>Plasmodium</taxon>
        <taxon>Plasmodium (Plasmodium)</taxon>
    </lineage>
</organism>
<protein>
    <recommendedName>
        <fullName evidence="4">Armadillo repeat protein</fullName>
    </recommendedName>
</protein>
<dbReference type="InterPro" id="IPR039762">
    <property type="entry name" value="Nmd2/UPF2"/>
</dbReference>
<feature type="compositionally biased region" description="Basic and acidic residues" evidence="1">
    <location>
        <begin position="1262"/>
        <end position="1272"/>
    </location>
</feature>
<reference evidence="2 3" key="1">
    <citation type="submission" date="2016-06" db="EMBL/GenBank/DDBJ databases">
        <authorList>
            <consortium name="Pathogen Informatics"/>
        </authorList>
    </citation>
    <scope>NUCLEOTIDE SEQUENCE [LARGE SCALE GENOMIC DNA]</scope>
    <source>
        <strain evidence="2">PocGH01</strain>
    </source>
</reference>
<evidence type="ECO:0000313" key="3">
    <source>
        <dbReference type="Proteomes" id="UP000242942"/>
    </source>
</evidence>
<dbReference type="PANTHER" id="PTHR12839">
    <property type="entry name" value="NONSENSE-MEDIATED MRNA DECAY PROTEIN 2 UP-FRAMESHIFT SUPPRESSOR 2"/>
    <property type="match status" value="1"/>
</dbReference>
<evidence type="ECO:0000256" key="1">
    <source>
        <dbReference type="SAM" id="MobiDB-lite"/>
    </source>
</evidence>
<dbReference type="VEuPathDB" id="PlasmoDB:POWCR01_070027700"/>
<evidence type="ECO:0008006" key="4">
    <source>
        <dbReference type="Google" id="ProtNLM"/>
    </source>
</evidence>
<dbReference type="GO" id="GO:0000184">
    <property type="term" value="P:nuclear-transcribed mRNA catabolic process, nonsense-mediated decay"/>
    <property type="evidence" value="ECO:0007669"/>
    <property type="project" value="InterPro"/>
</dbReference>